<name>A0ABY6ZDQ8_9BACL</name>
<evidence type="ECO:0000256" key="1">
    <source>
        <dbReference type="SAM" id="Coils"/>
    </source>
</evidence>
<protein>
    <submittedName>
        <fullName evidence="3">IS110 family transposase</fullName>
    </submittedName>
</protein>
<dbReference type="PANTHER" id="PTHR33055:SF3">
    <property type="entry name" value="PUTATIVE TRANSPOSASE FOR IS117-RELATED"/>
    <property type="match status" value="1"/>
</dbReference>
<feature type="coiled-coil region" evidence="1">
    <location>
        <begin position="20"/>
        <end position="47"/>
    </location>
</feature>
<organism evidence="3 4">
    <name type="scientific">Alicyclobacillus fastidiosus</name>
    <dbReference type="NCBI Taxonomy" id="392011"/>
    <lineage>
        <taxon>Bacteria</taxon>
        <taxon>Bacillati</taxon>
        <taxon>Bacillota</taxon>
        <taxon>Bacilli</taxon>
        <taxon>Bacillales</taxon>
        <taxon>Alicyclobacillaceae</taxon>
        <taxon>Alicyclobacillus</taxon>
    </lineage>
</organism>
<dbReference type="Proteomes" id="UP001164761">
    <property type="component" value="Chromosome"/>
</dbReference>
<sequence>MYRRWLDGLKWTDRREEVVYQEYLHHLDEIEGRLKRLEAAIHLEATESERAPVIQALQTLKGVAEVIATSLVAEVGEFRRFRNPKQLMAYAGLVPSEYSSGVSRKQGRITKSGNAHLRRVLGEAAWCYRYKPAIKGKIRKRQEGQSPKVQDIAWRAQDRLHRKYVKMILRGKHHNVAVTSVARELLGFIWAIACEVERQMETSTAV</sequence>
<accession>A0ABY6ZDQ8</accession>
<keyword evidence="4" id="KW-1185">Reference proteome</keyword>
<dbReference type="EMBL" id="CP104067">
    <property type="protein sequence ID" value="WAH40698.1"/>
    <property type="molecule type" value="Genomic_DNA"/>
</dbReference>
<proteinExistence type="predicted"/>
<gene>
    <name evidence="3" type="ORF">NZD89_20700</name>
</gene>
<reference evidence="3" key="1">
    <citation type="submission" date="2022-08" db="EMBL/GenBank/DDBJ databases">
        <title>Alicyclobacillus fastidiosus DSM 17978, complete genome.</title>
        <authorList>
            <person name="Wang Q."/>
            <person name="Cai R."/>
            <person name="Wang Z."/>
        </authorList>
    </citation>
    <scope>NUCLEOTIDE SEQUENCE</scope>
    <source>
        <strain evidence="3">DSM 17978</strain>
    </source>
</reference>
<evidence type="ECO:0000259" key="2">
    <source>
        <dbReference type="Pfam" id="PF02371"/>
    </source>
</evidence>
<evidence type="ECO:0000313" key="4">
    <source>
        <dbReference type="Proteomes" id="UP001164761"/>
    </source>
</evidence>
<dbReference type="Pfam" id="PF02371">
    <property type="entry name" value="Transposase_20"/>
    <property type="match status" value="1"/>
</dbReference>
<dbReference type="InterPro" id="IPR003346">
    <property type="entry name" value="Transposase_20"/>
</dbReference>
<dbReference type="InterPro" id="IPR047650">
    <property type="entry name" value="Transpos_IS110"/>
</dbReference>
<keyword evidence="1" id="KW-0175">Coiled coil</keyword>
<dbReference type="PANTHER" id="PTHR33055">
    <property type="entry name" value="TRANSPOSASE FOR INSERTION SEQUENCE ELEMENT IS1111A"/>
    <property type="match status" value="1"/>
</dbReference>
<feature type="domain" description="Transposase IS116/IS110/IS902 C-terminal" evidence="2">
    <location>
        <begin position="55"/>
        <end position="131"/>
    </location>
</feature>
<evidence type="ECO:0000313" key="3">
    <source>
        <dbReference type="EMBL" id="WAH40698.1"/>
    </source>
</evidence>
<dbReference type="NCBIfam" id="NF033542">
    <property type="entry name" value="transpos_IS110"/>
    <property type="match status" value="1"/>
</dbReference>